<dbReference type="Proteomes" id="UP001152300">
    <property type="component" value="Unassembled WGS sequence"/>
</dbReference>
<reference evidence="2" key="1">
    <citation type="submission" date="2022-11" db="EMBL/GenBank/DDBJ databases">
        <title>Genome Resource of Sclerotinia nivalis Strain SnTB1, a Plant Pathogen Isolated from American Ginseng.</title>
        <authorList>
            <person name="Fan S."/>
        </authorList>
    </citation>
    <scope>NUCLEOTIDE SEQUENCE</scope>
    <source>
        <strain evidence="2">SnTB1</strain>
    </source>
</reference>
<feature type="region of interest" description="Disordered" evidence="1">
    <location>
        <begin position="64"/>
        <end position="91"/>
    </location>
</feature>
<dbReference type="AlphaFoldDB" id="A0A9X0ATN5"/>
<accession>A0A9X0ATN5</accession>
<proteinExistence type="predicted"/>
<protein>
    <submittedName>
        <fullName evidence="2">Uncharacterized protein</fullName>
    </submittedName>
</protein>
<gene>
    <name evidence="2" type="ORF">OCU04_002467</name>
</gene>
<evidence type="ECO:0000256" key="1">
    <source>
        <dbReference type="SAM" id="MobiDB-lite"/>
    </source>
</evidence>
<organism evidence="2 3">
    <name type="scientific">Sclerotinia nivalis</name>
    <dbReference type="NCBI Taxonomy" id="352851"/>
    <lineage>
        <taxon>Eukaryota</taxon>
        <taxon>Fungi</taxon>
        <taxon>Dikarya</taxon>
        <taxon>Ascomycota</taxon>
        <taxon>Pezizomycotina</taxon>
        <taxon>Leotiomycetes</taxon>
        <taxon>Helotiales</taxon>
        <taxon>Sclerotiniaceae</taxon>
        <taxon>Sclerotinia</taxon>
    </lineage>
</organism>
<name>A0A9X0ATN5_9HELO</name>
<keyword evidence="3" id="KW-1185">Reference proteome</keyword>
<evidence type="ECO:0000313" key="3">
    <source>
        <dbReference type="Proteomes" id="UP001152300"/>
    </source>
</evidence>
<comment type="caution">
    <text evidence="2">The sequence shown here is derived from an EMBL/GenBank/DDBJ whole genome shotgun (WGS) entry which is preliminary data.</text>
</comment>
<evidence type="ECO:0000313" key="2">
    <source>
        <dbReference type="EMBL" id="KAJ8068771.1"/>
    </source>
</evidence>
<sequence>MTKEEGYIAFEEWFNGGNRGTDLESVRAVYLISPIDGVQWRKKGVEESVPCYVRRSQFYIGVISPHGSSYTNKKSSGKKKNGDEALPSRNL</sequence>
<dbReference type="EMBL" id="JAPEIS010000002">
    <property type="protein sequence ID" value="KAJ8068771.1"/>
    <property type="molecule type" value="Genomic_DNA"/>
</dbReference>